<evidence type="ECO:0000313" key="2">
    <source>
        <dbReference type="EMBL" id="MBP2368317.1"/>
    </source>
</evidence>
<evidence type="ECO:0000313" key="3">
    <source>
        <dbReference type="Proteomes" id="UP001519295"/>
    </source>
</evidence>
<evidence type="ECO:0000256" key="1">
    <source>
        <dbReference type="SAM" id="MobiDB-lite"/>
    </source>
</evidence>
<accession>A0ABS4VWJ7</accession>
<sequence length="259" mass="26772">MPESDAVPSSDGADDDGGDDGGGDDGGGGGARSGRPAGRPGPAGPTGPTGPAVLEEVALPHGPLTILRPADPDAVEFDPVTGVEGAEELHPPHWARLWPSARALAAALEQAGPRRLAGRRVLELGCGLGLPSLVAARAGAVPVLATDRSPAAVAWVAANARRSGLQVDAAVASFDGRDPLLDAQRWDLVLASDVLYGAAAADALSVLLPRVTSRRAAVWLADPGRPETPRWLEANRDTWTVRTRPLPHGVDLHVLRRRP</sequence>
<name>A0ABS4VWJ7_9PSEU</name>
<comment type="caution">
    <text evidence="2">The sequence shown here is derived from an EMBL/GenBank/DDBJ whole genome shotgun (WGS) entry which is preliminary data.</text>
</comment>
<feature type="compositionally biased region" description="Acidic residues" evidence="1">
    <location>
        <begin position="12"/>
        <end position="23"/>
    </location>
</feature>
<dbReference type="PANTHER" id="PTHR14614:SF132">
    <property type="entry name" value="PROTEIN-LYSINE METHYLTRANSFERASE C42C1.13"/>
    <property type="match status" value="1"/>
</dbReference>
<dbReference type="Pfam" id="PF10294">
    <property type="entry name" value="Methyltransf_16"/>
    <property type="match status" value="1"/>
</dbReference>
<dbReference type="Gene3D" id="3.40.50.150">
    <property type="entry name" value="Vaccinia Virus protein VP39"/>
    <property type="match status" value="1"/>
</dbReference>
<reference evidence="2 3" key="1">
    <citation type="submission" date="2021-03" db="EMBL/GenBank/DDBJ databases">
        <title>Sequencing the genomes of 1000 actinobacteria strains.</title>
        <authorList>
            <person name="Klenk H.-P."/>
        </authorList>
    </citation>
    <scope>NUCLEOTIDE SEQUENCE [LARGE SCALE GENOMIC DNA]</scope>
    <source>
        <strain evidence="2 3">DSM 45256</strain>
    </source>
</reference>
<proteinExistence type="predicted"/>
<dbReference type="SUPFAM" id="SSF53335">
    <property type="entry name" value="S-adenosyl-L-methionine-dependent methyltransferases"/>
    <property type="match status" value="1"/>
</dbReference>
<dbReference type="Proteomes" id="UP001519295">
    <property type="component" value="Unassembled WGS sequence"/>
</dbReference>
<dbReference type="CDD" id="cd02440">
    <property type="entry name" value="AdoMet_MTases"/>
    <property type="match status" value="1"/>
</dbReference>
<organism evidence="2 3">
    <name type="scientific">Pseudonocardia parietis</name>
    <dbReference type="NCBI Taxonomy" id="570936"/>
    <lineage>
        <taxon>Bacteria</taxon>
        <taxon>Bacillati</taxon>
        <taxon>Actinomycetota</taxon>
        <taxon>Actinomycetes</taxon>
        <taxon>Pseudonocardiales</taxon>
        <taxon>Pseudonocardiaceae</taxon>
        <taxon>Pseudonocardia</taxon>
    </lineage>
</organism>
<gene>
    <name evidence="2" type="ORF">JOF36_004013</name>
</gene>
<dbReference type="EMBL" id="JAGINU010000001">
    <property type="protein sequence ID" value="MBP2368317.1"/>
    <property type="molecule type" value="Genomic_DNA"/>
</dbReference>
<keyword evidence="3" id="KW-1185">Reference proteome</keyword>
<feature type="region of interest" description="Disordered" evidence="1">
    <location>
        <begin position="1"/>
        <end position="53"/>
    </location>
</feature>
<dbReference type="InterPro" id="IPR029063">
    <property type="entry name" value="SAM-dependent_MTases_sf"/>
</dbReference>
<protein>
    <submittedName>
        <fullName evidence="2">Nicotinamide N-methyase</fullName>
    </submittedName>
</protein>
<dbReference type="PANTHER" id="PTHR14614">
    <property type="entry name" value="HEPATOCELLULAR CARCINOMA-ASSOCIATED ANTIGEN"/>
    <property type="match status" value="1"/>
</dbReference>
<dbReference type="InterPro" id="IPR019410">
    <property type="entry name" value="Methyltransf_16"/>
</dbReference>
<dbReference type="RefSeq" id="WP_210029113.1">
    <property type="nucleotide sequence ID" value="NZ_JAGINU010000001.1"/>
</dbReference>